<dbReference type="RefSeq" id="WP_123066217.1">
    <property type="nucleotide sequence ID" value="NZ_RIAS01000014.1"/>
</dbReference>
<reference evidence="3 4" key="1">
    <citation type="journal article" date="2019" name="J. Ind. Microbiol. Biotechnol.">
        <title>Paenibacillus amylolyticus 27C64 has a diverse set of carbohydrate-active enzymes and complete pectin deconstruction system.</title>
        <authorList>
            <person name="Keggi C."/>
            <person name="Doran-Peterson J."/>
        </authorList>
    </citation>
    <scope>NUCLEOTIDE SEQUENCE [LARGE SCALE GENOMIC DNA]</scope>
    <source>
        <strain evidence="3 4">27C64</strain>
    </source>
</reference>
<dbReference type="EMBL" id="RIAS01000014">
    <property type="protein sequence ID" value="KAA8786515.1"/>
    <property type="molecule type" value="Genomic_DNA"/>
</dbReference>
<dbReference type="SUPFAM" id="SSF110395">
    <property type="entry name" value="CutC-like"/>
    <property type="match status" value="1"/>
</dbReference>
<protein>
    <recommendedName>
        <fullName evidence="2">PF03932 family protein CutC</fullName>
    </recommendedName>
</protein>
<dbReference type="InterPro" id="IPR005627">
    <property type="entry name" value="CutC-like"/>
</dbReference>
<name>A0A5M9WY74_PAEAM</name>
<dbReference type="OrthoDB" id="9815677at2"/>
<dbReference type="PANTHER" id="PTHR12598:SF0">
    <property type="entry name" value="COPPER HOMEOSTASIS PROTEIN CUTC HOMOLOG"/>
    <property type="match status" value="1"/>
</dbReference>
<dbReference type="Pfam" id="PF03932">
    <property type="entry name" value="CutC"/>
    <property type="match status" value="2"/>
</dbReference>
<evidence type="ECO:0000313" key="4">
    <source>
        <dbReference type="Proteomes" id="UP000323664"/>
    </source>
</evidence>
<dbReference type="GO" id="GO:0005507">
    <property type="term" value="F:copper ion binding"/>
    <property type="evidence" value="ECO:0007669"/>
    <property type="project" value="TreeGrafter"/>
</dbReference>
<gene>
    <name evidence="2" type="primary">cutC</name>
    <name evidence="3" type="ORF">EC604_22040</name>
</gene>
<keyword evidence="2" id="KW-0963">Cytoplasm</keyword>
<comment type="similarity">
    <text evidence="1 2">Belongs to the CutC family.</text>
</comment>
<evidence type="ECO:0000256" key="2">
    <source>
        <dbReference type="HAMAP-Rule" id="MF_00795"/>
    </source>
</evidence>
<organism evidence="3 4">
    <name type="scientific">Paenibacillus amylolyticus</name>
    <dbReference type="NCBI Taxonomy" id="1451"/>
    <lineage>
        <taxon>Bacteria</taxon>
        <taxon>Bacillati</taxon>
        <taxon>Bacillota</taxon>
        <taxon>Bacilli</taxon>
        <taxon>Bacillales</taxon>
        <taxon>Paenibacillaceae</taxon>
        <taxon>Paenibacillus</taxon>
    </lineage>
</organism>
<evidence type="ECO:0000313" key="3">
    <source>
        <dbReference type="EMBL" id="KAA8786515.1"/>
    </source>
</evidence>
<accession>A0A5M9WY74</accession>
<dbReference type="GO" id="GO:0005737">
    <property type="term" value="C:cytoplasm"/>
    <property type="evidence" value="ECO:0007669"/>
    <property type="project" value="UniProtKB-SubCell"/>
</dbReference>
<dbReference type="Proteomes" id="UP000323664">
    <property type="component" value="Unassembled WGS sequence"/>
</dbReference>
<comment type="caution">
    <text evidence="3">The sequence shown here is derived from an EMBL/GenBank/DDBJ whole genome shotgun (WGS) entry which is preliminary data.</text>
</comment>
<dbReference type="InterPro" id="IPR036822">
    <property type="entry name" value="CutC-like_dom_sf"/>
</dbReference>
<proteinExistence type="inferred from homology"/>
<comment type="subcellular location">
    <subcellularLocation>
        <location evidence="2">Cytoplasm</location>
    </subcellularLocation>
</comment>
<dbReference type="PANTHER" id="PTHR12598">
    <property type="entry name" value="COPPER HOMEOSTASIS PROTEIN CUTC"/>
    <property type="match status" value="1"/>
</dbReference>
<dbReference type="AlphaFoldDB" id="A0A5M9WY74"/>
<sequence>MNIQVINREPILEVIALDTADAQAAEQGGADRIELVSAMTEGGLTPSYGLIAQVVSKVSIPVYVMIRPHSRSFCYSADDLQVMIQDIRVARELGAAGIVIGALTREGEVQRSFLQTCLLSAQGLGVTFHRAIDSSAHVVRALESMGGINGGSEIKGKFEYEREMESKSEESVIERVLTSGGKPTAPESLLELQRLQEIGQTLNISVMAGSGVTIEGISTIVSRTGITEIHMGSGVRRGGSFDQPVDAQLVAQAKAALIRSVQELQ</sequence>
<dbReference type="Gene3D" id="3.20.20.380">
    <property type="entry name" value="Copper homeostasis (CutC) domain"/>
    <property type="match status" value="1"/>
</dbReference>
<dbReference type="HAMAP" id="MF_00795">
    <property type="entry name" value="CutC"/>
    <property type="match status" value="1"/>
</dbReference>
<comment type="caution">
    <text evidence="2">Once thought to be involved in copper homeostasis, experiments in E.coli have shown this is not the case.</text>
</comment>
<evidence type="ECO:0000256" key="1">
    <source>
        <dbReference type="ARBA" id="ARBA00007768"/>
    </source>
</evidence>